<dbReference type="InterPro" id="IPR002403">
    <property type="entry name" value="Cyt_P450_E_grp-IV"/>
</dbReference>
<evidence type="ECO:0000256" key="1">
    <source>
        <dbReference type="ARBA" id="ARBA00001971"/>
    </source>
</evidence>
<comment type="similarity">
    <text evidence="2 9">Belongs to the cytochrome P450 family.</text>
</comment>
<dbReference type="OrthoDB" id="1844152at2759"/>
<sequence>MTAVPLQNSSWGPRLRSLGDASLGIDPTSNAYPSIQCLSYLVIVFTLLFLVYVLRRPKSRLPLVNPRRLFELSDSRVKREFISGAPEIMEKGFSLTGNRPFRIIADIGEVTILPPSLANEVRNNEHLSFAKYMYRNFHAHLPGFEAFIEGGRDSRLVKHVSQRQLTTTLNKITVPLSEECSLSLQEIFTDNESWHNIVLKDDIICIVARLSSKVLLGDELCHDTQWLKLTAQYTTVAFQAAQYLRIFPYYTRYFIHWLLPGCWTARAQVKEARSIIGAVLKQRRRQNAALQAQGKKRVEYNDSIEWFEQAAKGTYYDPAISQLMMSFSSIHTSADLITQTIFDLAEHPEMIEPLRKEILAVLGEHGWTKIALYKLKLMDSVIKETQRLKPVLSASMRRVATADVKLSDGTTIRKDSMIAVSARGQRDPAVYKDPDHWDGYRFYNMRQTAGHECVAQLVSTSPDHLGFGHGQHACPGRFFAANEVKIFLCHFLLKYDFTLAEGSVPRPRCSGFHINCDPVAKISLRRRQGIDLSVLEA</sequence>
<keyword evidence="4 8" id="KW-0479">Metal-binding</keyword>
<accession>A0A9P3C3E4</accession>
<evidence type="ECO:0000256" key="8">
    <source>
        <dbReference type="PIRSR" id="PIRSR602403-1"/>
    </source>
</evidence>
<dbReference type="PANTHER" id="PTHR46206:SF2">
    <property type="entry name" value="CYTOCHROME P450 MONOOXYGENASE AUSG-RELATED"/>
    <property type="match status" value="1"/>
</dbReference>
<keyword evidence="12" id="KW-1185">Reference proteome</keyword>
<dbReference type="Gene3D" id="1.10.630.10">
    <property type="entry name" value="Cytochrome P450"/>
    <property type="match status" value="1"/>
</dbReference>
<gene>
    <name evidence="11" type="ORF">Aspvir_009141</name>
</gene>
<keyword evidence="5 9" id="KW-0560">Oxidoreductase</keyword>
<dbReference type="PRINTS" id="PR00385">
    <property type="entry name" value="P450"/>
</dbReference>
<dbReference type="InterPro" id="IPR001128">
    <property type="entry name" value="Cyt_P450"/>
</dbReference>
<dbReference type="SUPFAM" id="SSF48264">
    <property type="entry name" value="Cytochrome P450"/>
    <property type="match status" value="1"/>
</dbReference>
<evidence type="ECO:0000313" key="12">
    <source>
        <dbReference type="Proteomes" id="UP000710440"/>
    </source>
</evidence>
<dbReference type="GO" id="GO:0005506">
    <property type="term" value="F:iron ion binding"/>
    <property type="evidence" value="ECO:0007669"/>
    <property type="project" value="InterPro"/>
</dbReference>
<dbReference type="Pfam" id="PF00067">
    <property type="entry name" value="p450"/>
    <property type="match status" value="1"/>
</dbReference>
<dbReference type="RefSeq" id="XP_043128228.1">
    <property type="nucleotide sequence ID" value="XM_043272293.1"/>
</dbReference>
<dbReference type="PROSITE" id="PS00086">
    <property type="entry name" value="CYTOCHROME_P450"/>
    <property type="match status" value="1"/>
</dbReference>
<evidence type="ECO:0000256" key="6">
    <source>
        <dbReference type="ARBA" id="ARBA00023004"/>
    </source>
</evidence>
<evidence type="ECO:0000256" key="3">
    <source>
        <dbReference type="ARBA" id="ARBA00022617"/>
    </source>
</evidence>
<evidence type="ECO:0000256" key="10">
    <source>
        <dbReference type="SAM" id="Phobius"/>
    </source>
</evidence>
<dbReference type="GO" id="GO:0016705">
    <property type="term" value="F:oxidoreductase activity, acting on paired donors, with incorporation or reduction of molecular oxygen"/>
    <property type="evidence" value="ECO:0007669"/>
    <property type="project" value="InterPro"/>
</dbReference>
<keyword evidence="6 8" id="KW-0408">Iron</keyword>
<dbReference type="InterPro" id="IPR036396">
    <property type="entry name" value="Cyt_P450_sf"/>
</dbReference>
<keyword evidence="3 8" id="KW-0349">Heme</keyword>
<organism evidence="11 12">
    <name type="scientific">Aspergillus viridinutans</name>
    <dbReference type="NCBI Taxonomy" id="75553"/>
    <lineage>
        <taxon>Eukaryota</taxon>
        <taxon>Fungi</taxon>
        <taxon>Dikarya</taxon>
        <taxon>Ascomycota</taxon>
        <taxon>Pezizomycotina</taxon>
        <taxon>Eurotiomycetes</taxon>
        <taxon>Eurotiomycetidae</taxon>
        <taxon>Eurotiales</taxon>
        <taxon>Aspergillaceae</taxon>
        <taxon>Aspergillus</taxon>
        <taxon>Aspergillus subgen. Fumigati</taxon>
    </lineage>
</organism>
<reference evidence="11 12" key="1">
    <citation type="submission" date="2021-02" db="EMBL/GenBank/DDBJ databases">
        <title>Pan-genome distribution and transcriptional activeness of fungal secondary metabolism genes in Aspergillus section Fumigati.</title>
        <authorList>
            <person name="Takahashi H."/>
            <person name="Umemura M."/>
            <person name="Ninomiya A."/>
            <person name="Kusuya Y."/>
            <person name="Urayama S."/>
            <person name="Shimizu M."/>
            <person name="Watanabe A."/>
            <person name="Kamei K."/>
            <person name="Yaguchi T."/>
            <person name="Hagiwara D."/>
        </authorList>
    </citation>
    <scope>NUCLEOTIDE SEQUENCE [LARGE SCALE GENOMIC DNA]</scope>
    <source>
        <strain evidence="11 12">IFM 47045</strain>
    </source>
</reference>
<dbReference type="GO" id="GO:0019748">
    <property type="term" value="P:secondary metabolic process"/>
    <property type="evidence" value="ECO:0007669"/>
    <property type="project" value="UniProtKB-ARBA"/>
</dbReference>
<feature type="binding site" description="axial binding residue" evidence="8">
    <location>
        <position position="474"/>
    </location>
    <ligand>
        <name>heme</name>
        <dbReference type="ChEBI" id="CHEBI:30413"/>
    </ligand>
    <ligandPart>
        <name>Fe</name>
        <dbReference type="ChEBI" id="CHEBI:18248"/>
    </ligandPart>
</feature>
<name>A0A9P3C3E4_ASPVI</name>
<keyword evidence="7 9" id="KW-0503">Monooxygenase</keyword>
<evidence type="ECO:0000256" key="9">
    <source>
        <dbReference type="RuleBase" id="RU000461"/>
    </source>
</evidence>
<keyword evidence="10" id="KW-1133">Transmembrane helix</keyword>
<dbReference type="PANTHER" id="PTHR46206">
    <property type="entry name" value="CYTOCHROME P450"/>
    <property type="match status" value="1"/>
</dbReference>
<protein>
    <submittedName>
        <fullName evidence="11">Uncharacterized protein</fullName>
    </submittedName>
</protein>
<dbReference type="GO" id="GO:0004497">
    <property type="term" value="F:monooxygenase activity"/>
    <property type="evidence" value="ECO:0007669"/>
    <property type="project" value="UniProtKB-KW"/>
</dbReference>
<feature type="transmembrane region" description="Helical" evidence="10">
    <location>
        <begin position="31"/>
        <end position="54"/>
    </location>
</feature>
<dbReference type="GO" id="GO:0020037">
    <property type="term" value="F:heme binding"/>
    <property type="evidence" value="ECO:0007669"/>
    <property type="project" value="InterPro"/>
</dbReference>
<dbReference type="CDD" id="cd11041">
    <property type="entry name" value="CYP503A1-like"/>
    <property type="match status" value="1"/>
</dbReference>
<keyword evidence="10" id="KW-0812">Transmembrane</keyword>
<dbReference type="PRINTS" id="PR00465">
    <property type="entry name" value="EP450IV"/>
</dbReference>
<evidence type="ECO:0000256" key="5">
    <source>
        <dbReference type="ARBA" id="ARBA00023002"/>
    </source>
</evidence>
<keyword evidence="10" id="KW-0472">Membrane</keyword>
<proteinExistence type="inferred from homology"/>
<evidence type="ECO:0000256" key="2">
    <source>
        <dbReference type="ARBA" id="ARBA00010617"/>
    </source>
</evidence>
<evidence type="ECO:0000313" key="11">
    <source>
        <dbReference type="EMBL" id="GIK05042.1"/>
    </source>
</evidence>
<evidence type="ECO:0000256" key="4">
    <source>
        <dbReference type="ARBA" id="ARBA00022723"/>
    </source>
</evidence>
<dbReference type="InterPro" id="IPR017972">
    <property type="entry name" value="Cyt_P450_CS"/>
</dbReference>
<comment type="caution">
    <text evidence="11">The sequence shown here is derived from an EMBL/GenBank/DDBJ whole genome shotgun (WGS) entry which is preliminary data.</text>
</comment>
<dbReference type="GeneID" id="66937123"/>
<dbReference type="Proteomes" id="UP000710440">
    <property type="component" value="Unassembled WGS sequence"/>
</dbReference>
<dbReference type="EMBL" id="BOPL01000007">
    <property type="protein sequence ID" value="GIK05042.1"/>
    <property type="molecule type" value="Genomic_DNA"/>
</dbReference>
<dbReference type="AlphaFoldDB" id="A0A9P3C3E4"/>
<comment type="cofactor">
    <cofactor evidence="1 8">
        <name>heme</name>
        <dbReference type="ChEBI" id="CHEBI:30413"/>
    </cofactor>
</comment>
<evidence type="ECO:0000256" key="7">
    <source>
        <dbReference type="ARBA" id="ARBA00023033"/>
    </source>
</evidence>